<feature type="chain" id="PRO_5032894211" description="Apple domain-containing protein" evidence="3">
    <location>
        <begin position="21"/>
        <end position="197"/>
    </location>
</feature>
<evidence type="ECO:0000256" key="2">
    <source>
        <dbReference type="ARBA" id="ARBA00023157"/>
    </source>
</evidence>
<dbReference type="AlphaFoldDB" id="A0A813UUE0"/>
<comment type="caution">
    <text evidence="5">The sequence shown here is derived from an EMBL/GenBank/DDBJ whole genome shotgun (WGS) entry which is preliminary data.</text>
</comment>
<evidence type="ECO:0000256" key="1">
    <source>
        <dbReference type="ARBA" id="ARBA00022737"/>
    </source>
</evidence>
<evidence type="ECO:0000259" key="4">
    <source>
        <dbReference type="PROSITE" id="PS50948"/>
    </source>
</evidence>
<dbReference type="GO" id="GO:0006508">
    <property type="term" value="P:proteolysis"/>
    <property type="evidence" value="ECO:0007669"/>
    <property type="project" value="InterPro"/>
</dbReference>
<dbReference type="Gene3D" id="3.50.4.10">
    <property type="entry name" value="Hepatocyte Growth Factor"/>
    <property type="match status" value="2"/>
</dbReference>
<dbReference type="GO" id="GO:0005576">
    <property type="term" value="C:extracellular region"/>
    <property type="evidence" value="ECO:0007669"/>
    <property type="project" value="InterPro"/>
</dbReference>
<evidence type="ECO:0000256" key="3">
    <source>
        <dbReference type="SAM" id="SignalP"/>
    </source>
</evidence>
<sequence length="197" mass="21421">MNYLILISILLSFINSYTSSLTCRYESNVEYTGCYIGGASYVSASECCYLCTTQPLCAGWVYDQRTYYCSLIGNLNYRRYRCGVMSGSKGTIDSLPGVVTESTTKSLSTTSSNVVQSTTTKASGCIIEFGINYPGNDIGGQYNVNSLDECCNLCGSNPSCQAFAYMDSAKYCFFKGSSDSSNRQTYDGIISGVVTIR</sequence>
<keyword evidence="3" id="KW-0732">Signal</keyword>
<feature type="domain" description="Apple" evidence="4">
    <location>
        <begin position="125"/>
        <end position="197"/>
    </location>
</feature>
<dbReference type="PROSITE" id="PS50948">
    <property type="entry name" value="PAN"/>
    <property type="match status" value="1"/>
</dbReference>
<dbReference type="CDD" id="cd01100">
    <property type="entry name" value="APPLE_Factor_XI_like"/>
    <property type="match status" value="1"/>
</dbReference>
<dbReference type="Pfam" id="PF14295">
    <property type="entry name" value="PAN_4"/>
    <property type="match status" value="2"/>
</dbReference>
<dbReference type="SMART" id="SM00223">
    <property type="entry name" value="APPLE"/>
    <property type="match status" value="1"/>
</dbReference>
<proteinExistence type="predicted"/>
<feature type="signal peptide" evidence="3">
    <location>
        <begin position="1"/>
        <end position="20"/>
    </location>
</feature>
<keyword evidence="2" id="KW-1015">Disulfide bond</keyword>
<organism evidence="5 6">
    <name type="scientific">Brachionus calyciflorus</name>
    <dbReference type="NCBI Taxonomy" id="104777"/>
    <lineage>
        <taxon>Eukaryota</taxon>
        <taxon>Metazoa</taxon>
        <taxon>Spiralia</taxon>
        <taxon>Gnathifera</taxon>
        <taxon>Rotifera</taxon>
        <taxon>Eurotatoria</taxon>
        <taxon>Monogononta</taxon>
        <taxon>Pseudotrocha</taxon>
        <taxon>Ploima</taxon>
        <taxon>Brachionidae</taxon>
        <taxon>Brachionus</taxon>
    </lineage>
</organism>
<gene>
    <name evidence="5" type="ORF">OXX778_LOCUS8040</name>
</gene>
<reference evidence="5" key="1">
    <citation type="submission" date="2021-02" db="EMBL/GenBank/DDBJ databases">
        <authorList>
            <person name="Nowell W R."/>
        </authorList>
    </citation>
    <scope>NUCLEOTIDE SEQUENCE</scope>
    <source>
        <strain evidence="5">Ploen Becks lab</strain>
    </source>
</reference>
<name>A0A813UUE0_9BILA</name>
<dbReference type="EMBL" id="CAJNOC010001075">
    <property type="protein sequence ID" value="CAF0832484.1"/>
    <property type="molecule type" value="Genomic_DNA"/>
</dbReference>
<dbReference type="SUPFAM" id="SSF57414">
    <property type="entry name" value="Hairpin loop containing domain-like"/>
    <property type="match status" value="1"/>
</dbReference>
<keyword evidence="6" id="KW-1185">Reference proteome</keyword>
<evidence type="ECO:0000313" key="6">
    <source>
        <dbReference type="Proteomes" id="UP000663879"/>
    </source>
</evidence>
<dbReference type="InterPro" id="IPR000177">
    <property type="entry name" value="Apple"/>
</dbReference>
<dbReference type="InterPro" id="IPR003609">
    <property type="entry name" value="Pan_app"/>
</dbReference>
<accession>A0A813UUE0</accession>
<dbReference type="OrthoDB" id="10366150at2759"/>
<protein>
    <recommendedName>
        <fullName evidence="4">Apple domain-containing protein</fullName>
    </recommendedName>
</protein>
<keyword evidence="1" id="KW-0677">Repeat</keyword>
<evidence type="ECO:0000313" key="5">
    <source>
        <dbReference type="EMBL" id="CAF0832484.1"/>
    </source>
</evidence>
<dbReference type="Proteomes" id="UP000663879">
    <property type="component" value="Unassembled WGS sequence"/>
</dbReference>